<accession>A0A6G8Q2K5</accession>
<feature type="domain" description="Methyltransferase" evidence="1">
    <location>
        <begin position="44"/>
        <end position="133"/>
    </location>
</feature>
<dbReference type="GO" id="GO:0032259">
    <property type="term" value="P:methylation"/>
    <property type="evidence" value="ECO:0007669"/>
    <property type="project" value="UniProtKB-KW"/>
</dbReference>
<keyword evidence="3" id="KW-1185">Reference proteome</keyword>
<sequence>MPKLYAELGAWWPLLSPPDEYVEEAAFFRGVLKEKGLPPAPALLELGCGGGSNAVHLKTLFDRVTLTDLSPQMLEVSRALNPDCEHLEGDMRTLRLGRAFGVVFVHDAIDYMTTLDDLRRALETAFVHCAPGGLALLVPDHVRETFRPGTEHGGTDGDGRALRYLEWTYDPDEEDTTYTVEYAYLLREGNGPARVEHDRHLCGLFPRAEWLRLLREAGFEPEIVGDPHGRDVFVARRPARSRRVAGPPA</sequence>
<dbReference type="GO" id="GO:0008168">
    <property type="term" value="F:methyltransferase activity"/>
    <property type="evidence" value="ECO:0007669"/>
    <property type="project" value="UniProtKB-KW"/>
</dbReference>
<keyword evidence="2" id="KW-0808">Transferase</keyword>
<dbReference type="EMBL" id="CP045121">
    <property type="protein sequence ID" value="QIN80660.1"/>
    <property type="molecule type" value="Genomic_DNA"/>
</dbReference>
<dbReference type="Gene3D" id="2.20.130.10">
    <property type="entry name" value="CAC2371-like domains"/>
    <property type="match status" value="1"/>
</dbReference>
<dbReference type="KEGG" id="rmar:GBA65_04465"/>
<dbReference type="AlphaFoldDB" id="A0A6G8Q2K5"/>
<dbReference type="SUPFAM" id="SSF53335">
    <property type="entry name" value="S-adenosyl-L-methionine-dependent methyltransferases"/>
    <property type="match status" value="1"/>
</dbReference>
<dbReference type="InterPro" id="IPR029063">
    <property type="entry name" value="SAM-dependent_MTases_sf"/>
</dbReference>
<dbReference type="InterPro" id="IPR041698">
    <property type="entry name" value="Methyltransf_25"/>
</dbReference>
<protein>
    <submittedName>
        <fullName evidence="2">Methyltransferase domain-containing protein</fullName>
    </submittedName>
</protein>
<keyword evidence="2" id="KW-0489">Methyltransferase</keyword>
<dbReference type="Proteomes" id="UP000502706">
    <property type="component" value="Chromosome"/>
</dbReference>
<organism evidence="2 3">
    <name type="scientific">Rubrobacter marinus</name>
    <dbReference type="NCBI Taxonomy" id="2653852"/>
    <lineage>
        <taxon>Bacteria</taxon>
        <taxon>Bacillati</taxon>
        <taxon>Actinomycetota</taxon>
        <taxon>Rubrobacteria</taxon>
        <taxon>Rubrobacterales</taxon>
        <taxon>Rubrobacteraceae</taxon>
        <taxon>Rubrobacter</taxon>
    </lineage>
</organism>
<gene>
    <name evidence="2" type="ORF">GBA65_04465</name>
</gene>
<dbReference type="CDD" id="cd02440">
    <property type="entry name" value="AdoMet_MTases"/>
    <property type="match status" value="1"/>
</dbReference>
<evidence type="ECO:0000313" key="3">
    <source>
        <dbReference type="Proteomes" id="UP000502706"/>
    </source>
</evidence>
<evidence type="ECO:0000259" key="1">
    <source>
        <dbReference type="Pfam" id="PF13649"/>
    </source>
</evidence>
<dbReference type="Pfam" id="PF13649">
    <property type="entry name" value="Methyltransf_25"/>
    <property type="match status" value="1"/>
</dbReference>
<dbReference type="Gene3D" id="3.40.50.150">
    <property type="entry name" value="Vaccinia Virus protein VP39"/>
    <property type="match status" value="1"/>
</dbReference>
<reference evidence="2 3" key="1">
    <citation type="submission" date="2019-10" db="EMBL/GenBank/DDBJ databases">
        <title>Rubrobacter sp nov SCSIO 52915 isolated from a deep-sea sediment in the South China Sea.</title>
        <authorList>
            <person name="Chen R.W."/>
        </authorList>
    </citation>
    <scope>NUCLEOTIDE SEQUENCE [LARGE SCALE GENOMIC DNA]</scope>
    <source>
        <strain evidence="2 3">SCSIO 52915</strain>
    </source>
</reference>
<proteinExistence type="predicted"/>
<name>A0A6G8Q2K5_9ACTN</name>
<evidence type="ECO:0000313" key="2">
    <source>
        <dbReference type="EMBL" id="QIN80660.1"/>
    </source>
</evidence>